<keyword evidence="3" id="KW-0963">Cytoplasm</keyword>
<dbReference type="InterPro" id="IPR001986">
    <property type="entry name" value="Enolpyruvate_Tfrase_dom"/>
</dbReference>
<dbReference type="InterPro" id="IPR050068">
    <property type="entry name" value="MurA_subfamily"/>
</dbReference>
<dbReference type="Pfam" id="PF00275">
    <property type="entry name" value="EPSP_synthase"/>
    <property type="match status" value="1"/>
</dbReference>
<dbReference type="Gene3D" id="3.65.10.10">
    <property type="entry name" value="Enolpyruvate transferase domain"/>
    <property type="match status" value="1"/>
</dbReference>
<organism evidence="18 19">
    <name type="scientific">Streptomyces zagrosensis</name>
    <dbReference type="NCBI Taxonomy" id="1042984"/>
    <lineage>
        <taxon>Bacteria</taxon>
        <taxon>Bacillati</taxon>
        <taxon>Actinomycetota</taxon>
        <taxon>Actinomycetes</taxon>
        <taxon>Kitasatosporales</taxon>
        <taxon>Streptomycetaceae</taxon>
        <taxon>Streptomyces</taxon>
    </lineage>
</organism>
<dbReference type="PANTHER" id="PTHR43783:SF1">
    <property type="entry name" value="UDP-N-ACETYLGLUCOSAMINE 1-CARBOXYVINYLTRANSFERASE"/>
    <property type="match status" value="1"/>
</dbReference>
<accession>A0A7W9QAG9</accession>
<dbReference type="EMBL" id="JACHJL010000005">
    <property type="protein sequence ID" value="MBB5935437.1"/>
    <property type="molecule type" value="Genomic_DNA"/>
</dbReference>
<evidence type="ECO:0000256" key="13">
    <source>
        <dbReference type="ARBA" id="ARBA00039754"/>
    </source>
</evidence>
<dbReference type="GO" id="GO:0071555">
    <property type="term" value="P:cell wall organization"/>
    <property type="evidence" value="ECO:0007669"/>
    <property type="project" value="UniProtKB-KW"/>
</dbReference>
<comment type="catalytic activity">
    <reaction evidence="16">
        <text>phosphoenolpyruvate + UDP-N-acetyl-alpha-D-glucosamine = UDP-N-acetyl-3-O-(1-carboxyvinyl)-alpha-D-glucosamine + phosphate</text>
        <dbReference type="Rhea" id="RHEA:18681"/>
        <dbReference type="ChEBI" id="CHEBI:43474"/>
        <dbReference type="ChEBI" id="CHEBI:57705"/>
        <dbReference type="ChEBI" id="CHEBI:58702"/>
        <dbReference type="ChEBI" id="CHEBI:68483"/>
        <dbReference type="EC" id="2.5.1.7"/>
    </reaction>
</comment>
<evidence type="ECO:0000313" key="19">
    <source>
        <dbReference type="Proteomes" id="UP000588098"/>
    </source>
</evidence>
<evidence type="ECO:0000256" key="10">
    <source>
        <dbReference type="ARBA" id="ARBA00037534"/>
    </source>
</evidence>
<evidence type="ECO:0000256" key="14">
    <source>
        <dbReference type="ARBA" id="ARBA00042443"/>
    </source>
</evidence>
<gene>
    <name evidence="18" type="ORF">FHS42_002499</name>
</gene>
<keyword evidence="8" id="KW-0131">Cell cycle</keyword>
<keyword evidence="19" id="KW-1185">Reference proteome</keyword>
<name>A0A7W9QAG9_9ACTN</name>
<evidence type="ECO:0000256" key="4">
    <source>
        <dbReference type="ARBA" id="ARBA00022618"/>
    </source>
</evidence>
<evidence type="ECO:0000313" key="18">
    <source>
        <dbReference type="EMBL" id="MBB5935437.1"/>
    </source>
</evidence>
<evidence type="ECO:0000256" key="12">
    <source>
        <dbReference type="ARBA" id="ARBA00039108"/>
    </source>
</evidence>
<evidence type="ECO:0000256" key="16">
    <source>
        <dbReference type="ARBA" id="ARBA00047527"/>
    </source>
</evidence>
<dbReference type="SUPFAM" id="SSF55205">
    <property type="entry name" value="EPT/RTPC-like"/>
    <property type="match status" value="1"/>
</dbReference>
<comment type="subcellular location">
    <subcellularLocation>
        <location evidence="1">Cytoplasm</location>
    </subcellularLocation>
</comment>
<evidence type="ECO:0000256" key="15">
    <source>
        <dbReference type="ARBA" id="ARBA00042842"/>
    </source>
</evidence>
<reference evidence="18 19" key="1">
    <citation type="submission" date="2020-08" db="EMBL/GenBank/DDBJ databases">
        <title>Genomic Encyclopedia of Type Strains, Phase III (KMG-III): the genomes of soil and plant-associated and newly described type strains.</title>
        <authorList>
            <person name="Whitman W."/>
        </authorList>
    </citation>
    <scope>NUCLEOTIDE SEQUENCE [LARGE SCALE GENOMIC DNA]</scope>
    <source>
        <strain evidence="18 19">CECT 8305</strain>
    </source>
</reference>
<evidence type="ECO:0000256" key="1">
    <source>
        <dbReference type="ARBA" id="ARBA00004496"/>
    </source>
</evidence>
<proteinExistence type="inferred from homology"/>
<keyword evidence="4" id="KW-0132">Cell division</keyword>
<comment type="function">
    <text evidence="10">Cell wall formation. Adds enolpyruvyl to UDP-N-acetylglucosamine.</text>
</comment>
<comment type="similarity">
    <text evidence="11">Belongs to the EPSP synthase family. MurA subfamily.</text>
</comment>
<dbReference type="GO" id="GO:0005737">
    <property type="term" value="C:cytoplasm"/>
    <property type="evidence" value="ECO:0007669"/>
    <property type="project" value="UniProtKB-SubCell"/>
</dbReference>
<dbReference type="GO" id="GO:0009252">
    <property type="term" value="P:peptidoglycan biosynthetic process"/>
    <property type="evidence" value="ECO:0007669"/>
    <property type="project" value="UniProtKB-KW"/>
</dbReference>
<dbReference type="EC" id="2.5.1.7" evidence="12"/>
<evidence type="ECO:0000259" key="17">
    <source>
        <dbReference type="Pfam" id="PF00275"/>
    </source>
</evidence>
<keyword evidence="7" id="KW-0573">Peptidoglycan synthesis</keyword>
<comment type="pathway">
    <text evidence="2">Cell wall biogenesis; peptidoglycan biosynthesis.</text>
</comment>
<evidence type="ECO:0000256" key="2">
    <source>
        <dbReference type="ARBA" id="ARBA00004752"/>
    </source>
</evidence>
<evidence type="ECO:0000256" key="6">
    <source>
        <dbReference type="ARBA" id="ARBA00022960"/>
    </source>
</evidence>
<dbReference type="PANTHER" id="PTHR43783">
    <property type="entry name" value="UDP-N-ACETYLGLUCOSAMINE 1-CARBOXYVINYLTRANSFERASE"/>
    <property type="match status" value="1"/>
</dbReference>
<dbReference type="GO" id="GO:0051301">
    <property type="term" value="P:cell division"/>
    <property type="evidence" value="ECO:0007669"/>
    <property type="project" value="UniProtKB-KW"/>
</dbReference>
<evidence type="ECO:0000256" key="5">
    <source>
        <dbReference type="ARBA" id="ARBA00022679"/>
    </source>
</evidence>
<feature type="domain" description="Enolpyruvate transferase" evidence="17">
    <location>
        <begin position="44"/>
        <end position="114"/>
    </location>
</feature>
<dbReference type="GO" id="GO:0008360">
    <property type="term" value="P:regulation of cell shape"/>
    <property type="evidence" value="ECO:0007669"/>
    <property type="project" value="UniProtKB-KW"/>
</dbReference>
<keyword evidence="9" id="KW-0961">Cell wall biogenesis/degradation</keyword>
<dbReference type="InterPro" id="IPR036968">
    <property type="entry name" value="Enolpyruvate_Tfrase_sf"/>
</dbReference>
<protein>
    <recommendedName>
        <fullName evidence="13">UDP-N-acetylglucosamine 1-carboxyvinyltransferase</fullName>
        <ecNumber evidence="12">2.5.1.7</ecNumber>
    </recommendedName>
    <alternativeName>
        <fullName evidence="14">Enoylpyruvate transferase</fullName>
    </alternativeName>
    <alternativeName>
        <fullName evidence="15">UDP-N-acetylglucosamine enolpyruvyl transferase</fullName>
    </alternativeName>
</protein>
<evidence type="ECO:0000256" key="8">
    <source>
        <dbReference type="ARBA" id="ARBA00023306"/>
    </source>
</evidence>
<dbReference type="GO" id="GO:0008760">
    <property type="term" value="F:UDP-N-acetylglucosamine 1-carboxyvinyltransferase activity"/>
    <property type="evidence" value="ECO:0007669"/>
    <property type="project" value="UniProtKB-EC"/>
</dbReference>
<sequence length="142" mass="14844">MGALGYFAWRGRLLPAAAAKTSDVPSSHHSVEGAGSVAAPRSKLLAFGADITTTGSVSRIRGPVQRRGTDPVQLRGTDVEASDIRAVTALLIAALTAEGPSTIRGMYRLRRGYGYLLSALATLGADITTHPGGPDARPIHRR</sequence>
<dbReference type="AlphaFoldDB" id="A0A7W9QAG9"/>
<evidence type="ECO:0000256" key="11">
    <source>
        <dbReference type="ARBA" id="ARBA00038367"/>
    </source>
</evidence>
<evidence type="ECO:0000256" key="3">
    <source>
        <dbReference type="ARBA" id="ARBA00022490"/>
    </source>
</evidence>
<keyword evidence="6" id="KW-0133">Cell shape</keyword>
<comment type="caution">
    <text evidence="18">The sequence shown here is derived from an EMBL/GenBank/DDBJ whole genome shotgun (WGS) entry which is preliminary data.</text>
</comment>
<evidence type="ECO:0000256" key="9">
    <source>
        <dbReference type="ARBA" id="ARBA00023316"/>
    </source>
</evidence>
<evidence type="ECO:0000256" key="7">
    <source>
        <dbReference type="ARBA" id="ARBA00022984"/>
    </source>
</evidence>
<dbReference type="RefSeq" id="WP_184571899.1">
    <property type="nucleotide sequence ID" value="NZ_JACHJL010000005.1"/>
</dbReference>
<dbReference type="Proteomes" id="UP000588098">
    <property type="component" value="Unassembled WGS sequence"/>
</dbReference>
<keyword evidence="5" id="KW-0808">Transferase</keyword>
<dbReference type="InterPro" id="IPR013792">
    <property type="entry name" value="RNA3'P_cycl/enolpyr_Trfase_a/b"/>
</dbReference>